<dbReference type="RefSeq" id="WP_026815250.1">
    <property type="nucleotide sequence ID" value="NZ_BMWP01000001.1"/>
</dbReference>
<evidence type="ECO:0000313" key="5">
    <source>
        <dbReference type="Proteomes" id="UP000634668"/>
    </source>
</evidence>
<reference evidence="4" key="2">
    <citation type="submission" date="2020-09" db="EMBL/GenBank/DDBJ databases">
        <authorList>
            <person name="Sun Q."/>
            <person name="Kim S."/>
        </authorList>
    </citation>
    <scope>NUCLEOTIDE SEQUENCE</scope>
    <source>
        <strain evidence="4">KCTC 12113</strain>
    </source>
</reference>
<dbReference type="InterPro" id="IPR015943">
    <property type="entry name" value="WD40/YVTN_repeat-like_dom_sf"/>
</dbReference>
<keyword evidence="5" id="KW-1185">Reference proteome</keyword>
<evidence type="ECO:0000256" key="1">
    <source>
        <dbReference type="SAM" id="Coils"/>
    </source>
</evidence>
<dbReference type="Gene3D" id="2.130.10.10">
    <property type="entry name" value="YVTN repeat-like/Quinoprotein amine dehydrogenase"/>
    <property type="match status" value="1"/>
</dbReference>
<accession>A0A918ILZ4</accession>
<sequence length="517" mass="56201">MRKLASLFFFAILILLTGCNKDDINDLNSKYDQLSQEQQALKKEQEQQAALLKNYETLLNALQNKLTIDAVENTANGYSIIFSDGSNIALTNGHTPVFTVGDNGNWLVDGEDSGVKASGKDGQDGEDGNSPEINIIDGFWHINGQDSGIKAEATDGNDGLDAPSITDIVVLDGTMVFTFSNDTQITVPMEQTATFDYSNGIFIINEGWFGKESGSITFLRDGSNELETRLFSTANPQDSLGNTTQFATIYNEQMYIVSKQGALVVANAKTMKETARIPSFNTLAGDGRAFCGVSEDLGLVSTSKGIYKLNLDPLTLGDKIEGITGEVGELLQYRQYVFAVAKGKIYVINTNTWTIDKTFDKGKGGLVVSKDGMVWSADGNTLLKINPLTLEMESIIMPTGVSVAHNAWAWTVSSLAASKQENALYFLNGLKVYKYVIGDITSLNSPLLTLPSGRMTSGAGLNIDPNNNQVVITTIDGWGASAAKNNLYFYDGTTGAMKKNIFYEHYWFPALIVFAEE</sequence>
<feature type="region of interest" description="Disordered" evidence="2">
    <location>
        <begin position="111"/>
        <end position="130"/>
    </location>
</feature>
<protein>
    <recommendedName>
        <fullName evidence="3">DUF4988 domain-containing protein</fullName>
    </recommendedName>
</protein>
<dbReference type="InterPro" id="IPR032149">
    <property type="entry name" value="DUF4988"/>
</dbReference>
<dbReference type="InterPro" id="IPR011044">
    <property type="entry name" value="Quino_amine_DH_bsu"/>
</dbReference>
<dbReference type="EMBL" id="BMWP01000001">
    <property type="protein sequence ID" value="GGW22437.1"/>
    <property type="molecule type" value="Genomic_DNA"/>
</dbReference>
<dbReference type="Proteomes" id="UP000634668">
    <property type="component" value="Unassembled WGS sequence"/>
</dbReference>
<dbReference type="PROSITE" id="PS51257">
    <property type="entry name" value="PROKAR_LIPOPROTEIN"/>
    <property type="match status" value="1"/>
</dbReference>
<comment type="caution">
    <text evidence="4">The sequence shown here is derived from an EMBL/GenBank/DDBJ whole genome shotgun (WGS) entry which is preliminary data.</text>
</comment>
<gene>
    <name evidence="4" type="ORF">GCM10007383_02680</name>
</gene>
<dbReference type="InterPro" id="IPR031815">
    <property type="entry name" value="DUF5074"/>
</dbReference>
<feature type="coiled-coil region" evidence="1">
    <location>
        <begin position="24"/>
        <end position="65"/>
    </location>
</feature>
<evidence type="ECO:0000256" key="2">
    <source>
        <dbReference type="SAM" id="MobiDB-lite"/>
    </source>
</evidence>
<name>A0A918ILZ4_9FLAO</name>
<keyword evidence="1" id="KW-0175">Coiled coil</keyword>
<dbReference type="AlphaFoldDB" id="A0A918ILZ4"/>
<proteinExistence type="predicted"/>
<evidence type="ECO:0000313" key="4">
    <source>
        <dbReference type="EMBL" id="GGW22437.1"/>
    </source>
</evidence>
<dbReference type="Pfam" id="PF16378">
    <property type="entry name" value="DUF4988"/>
    <property type="match status" value="1"/>
</dbReference>
<feature type="domain" description="DUF4988" evidence="3">
    <location>
        <begin position="22"/>
        <end position="149"/>
    </location>
</feature>
<dbReference type="Pfam" id="PF16819">
    <property type="entry name" value="DUF5074"/>
    <property type="match status" value="1"/>
</dbReference>
<reference evidence="4" key="1">
    <citation type="journal article" date="2014" name="Int. J. Syst. Evol. Microbiol.">
        <title>Complete genome sequence of Corynebacterium casei LMG S-19264T (=DSM 44701T), isolated from a smear-ripened cheese.</title>
        <authorList>
            <consortium name="US DOE Joint Genome Institute (JGI-PGF)"/>
            <person name="Walter F."/>
            <person name="Albersmeier A."/>
            <person name="Kalinowski J."/>
            <person name="Ruckert C."/>
        </authorList>
    </citation>
    <scope>NUCLEOTIDE SEQUENCE</scope>
    <source>
        <strain evidence="4">KCTC 12113</strain>
    </source>
</reference>
<organism evidence="4 5">
    <name type="scientific">Arenibacter certesii</name>
    <dbReference type="NCBI Taxonomy" id="228955"/>
    <lineage>
        <taxon>Bacteria</taxon>
        <taxon>Pseudomonadati</taxon>
        <taxon>Bacteroidota</taxon>
        <taxon>Flavobacteriia</taxon>
        <taxon>Flavobacteriales</taxon>
        <taxon>Flavobacteriaceae</taxon>
        <taxon>Arenibacter</taxon>
    </lineage>
</organism>
<evidence type="ECO:0000259" key="3">
    <source>
        <dbReference type="Pfam" id="PF16378"/>
    </source>
</evidence>
<dbReference type="SUPFAM" id="SSF50969">
    <property type="entry name" value="YVTN repeat-like/Quinoprotein amine dehydrogenase"/>
    <property type="match status" value="1"/>
</dbReference>